<gene>
    <name evidence="3" type="ORF">SAMN05421811_10353</name>
</gene>
<dbReference type="Proteomes" id="UP000199361">
    <property type="component" value="Unassembled WGS sequence"/>
</dbReference>
<sequence length="536" mass="57586">MEGAWVHRILWVVAAMTAVAGLVWVVVGVVVPAVSEGPAREPEECQPRDTRVSAPYAVTGYWVIPRADPCVTRRMVEAVHQIGGDTLITFGPRFDAGEPDPGFADCVVDGRPCAEVPGRRVRHVYTYTTSEEFGPGLLRCQGLDRRVEAGERVFYRVSLAASCDDPVHDLVLISTDGDGLGNLMTEAAAYGMKVFPGLPAASQEPGKTWEPDHDHTAALTAFTGRVLADYRARFGGSAAFAGVYQSFELAMRDRAPDDPIIKLYAAQHATVAATLPGRTILVSPYIDARRGRGFPPEQAGDGLADLARTRAGAPMAVAVQDGRGTGKVPVHGPHERDAKVEPRLVPVVGDVSNAQAYYGATSDYIAAAARRVPPGVQLWVNIEGFEPSPVDGECGRVDPLPLRGRTTKSRLDRQVMAAGTHAQKIISYGWDPFFTCQARYDTPSLADDIASGWQEPIVVSAVRKDMNGQAGILVEGHNLRGGTLRFEPEGVTVEQGWYGRGRLESAWVPYTPSAPWTAITATNGAGESSTTPYVMP</sequence>
<protein>
    <recommendedName>
        <fullName evidence="2">DUF4434 domain-containing protein</fullName>
    </recommendedName>
</protein>
<dbReference type="InterPro" id="IPR027849">
    <property type="entry name" value="DUF4434"/>
</dbReference>
<evidence type="ECO:0000259" key="2">
    <source>
        <dbReference type="Pfam" id="PF14488"/>
    </source>
</evidence>
<name>A0A1I0EH09_9ACTN</name>
<evidence type="ECO:0000313" key="3">
    <source>
        <dbReference type="EMBL" id="SET44600.1"/>
    </source>
</evidence>
<organism evidence="3 4">
    <name type="scientific">Nonomuraea wenchangensis</name>
    <dbReference type="NCBI Taxonomy" id="568860"/>
    <lineage>
        <taxon>Bacteria</taxon>
        <taxon>Bacillati</taxon>
        <taxon>Actinomycetota</taxon>
        <taxon>Actinomycetes</taxon>
        <taxon>Streptosporangiales</taxon>
        <taxon>Streptosporangiaceae</taxon>
        <taxon>Nonomuraea</taxon>
    </lineage>
</organism>
<dbReference type="AlphaFoldDB" id="A0A1I0EH09"/>
<dbReference type="STRING" id="568860.SAMN05421811_10353"/>
<dbReference type="RefSeq" id="WP_143082143.1">
    <property type="nucleotide sequence ID" value="NZ_FOHX01000003.1"/>
</dbReference>
<keyword evidence="4" id="KW-1185">Reference proteome</keyword>
<evidence type="ECO:0000313" key="4">
    <source>
        <dbReference type="Proteomes" id="UP000199361"/>
    </source>
</evidence>
<keyword evidence="1" id="KW-0812">Transmembrane</keyword>
<feature type="transmembrane region" description="Helical" evidence="1">
    <location>
        <begin position="9"/>
        <end position="34"/>
    </location>
</feature>
<keyword evidence="1" id="KW-1133">Transmembrane helix</keyword>
<evidence type="ECO:0000256" key="1">
    <source>
        <dbReference type="SAM" id="Phobius"/>
    </source>
</evidence>
<proteinExistence type="predicted"/>
<feature type="domain" description="DUF4434" evidence="2">
    <location>
        <begin position="180"/>
        <end position="434"/>
    </location>
</feature>
<dbReference type="Pfam" id="PF14488">
    <property type="entry name" value="DUF4434"/>
    <property type="match status" value="1"/>
</dbReference>
<reference evidence="3 4" key="1">
    <citation type="submission" date="2016-10" db="EMBL/GenBank/DDBJ databases">
        <authorList>
            <person name="de Groot N.N."/>
        </authorList>
    </citation>
    <scope>NUCLEOTIDE SEQUENCE [LARGE SCALE GENOMIC DNA]</scope>
    <source>
        <strain evidence="3 4">CGMCC 4.5598</strain>
    </source>
</reference>
<dbReference type="OrthoDB" id="4900698at2"/>
<dbReference type="Gene3D" id="3.20.20.80">
    <property type="entry name" value="Glycosidases"/>
    <property type="match status" value="1"/>
</dbReference>
<keyword evidence="1" id="KW-0472">Membrane</keyword>
<accession>A0A1I0EH09</accession>
<dbReference type="EMBL" id="FOHX01000003">
    <property type="protein sequence ID" value="SET44600.1"/>
    <property type="molecule type" value="Genomic_DNA"/>
</dbReference>